<dbReference type="InterPro" id="IPR015943">
    <property type="entry name" value="WD40/YVTN_repeat-like_dom_sf"/>
</dbReference>
<dbReference type="InterPro" id="IPR045142">
    <property type="entry name" value="BCAS3-like"/>
</dbReference>
<dbReference type="Pfam" id="PF12490">
    <property type="entry name" value="BCAS3"/>
    <property type="match status" value="1"/>
</dbReference>
<feature type="domain" description="BCAS3 WD40" evidence="2">
    <location>
        <begin position="323"/>
        <end position="411"/>
    </location>
</feature>
<dbReference type="PANTHER" id="PTHR13268">
    <property type="entry name" value="BREAST CARCINOMA AMPLIFIED SEQUENCE 3"/>
    <property type="match status" value="1"/>
</dbReference>
<evidence type="ECO:0000313" key="3">
    <source>
        <dbReference type="EMBL" id="OIW08299.1"/>
    </source>
</evidence>
<sequence length="908" mass="99562">MKFCCGKRKQKKPVETASCVDSEDSSVGWTEFSYFRLELQIPNGGKEQEFRHFFTGKNMEELEFKKKGTVLIVDGKSEDCIETEFANRFGEDIIKRQAFNEVKRMKTHVTKGVRKTVRKTLLFLSPLILGMSGNNDGQKQHHLLHGGVGGGARTNNNNSSFVPSSFRVLSSYLKVVSSVARSAAASAASVVSSIVDRDDDADHDQVIWAGFDKLEDEGEVIRQVLLLGYRSGFQVWDVDDSNNACELVSRHDGPVSFMQMVPRPIVSMRHEDKFADRHPLLVVCTDGFFSGGGNVQDGLTTPSGGGTSVYQEQVNGNYLPTNVHFSSMRTHSYVHVLKFRSVVYSVRCSSRIVAVSQSTQIHCFDTTTLETKYTLSTNPIVLSYCGSGGMGYGLLAVGPRWLAYSGSLVTASTSRCVSPQHLTPSASFPGFSSNGSLLAHHCKESSKQFAAGIATLGDMGTNGVIDSHSLDVDNIGMVIVKDIISEDVVCQFRAHRSPISVLCFDPSGTILVTASVQGHNINVFKIMPGCESLSTSDAAPFHVHLYRLKRGFTNALIQDISFSVDSKWVMISSSRGTNHLFAINPHGGPVNIQPYDDSFTANNDGLGVMTDQAVHRPLQNFKQQNLCAAGHPITLSVVSRIRTGSDCWRGTVTSTAAAAAATGRTSSLSGAVASSFHNFEGSSALYVEGNNSKDFFYLLVFSRGSLIQYALHMQTFNGLDLPVVTGFAPAYESAPQTDPRVVVGAIQKWIIRQRRSRRERADNIDMYGDNGISDSNKIYPEEVKEKHHLYISEAELQMHQVDTPLWAKAEICIHSMGKEAVMMMDEKAASGGEIEIERTLAADNKLDDPLLYQNSGLFEMGSTSPSIIFGSPEYMIKHDGAIAEFKSGFEGNEWNNHFDSSRNKGLYK</sequence>
<protein>
    <submittedName>
        <fullName evidence="3">Uncharacterized protein</fullName>
    </submittedName>
</protein>
<dbReference type="InterPro" id="IPR048382">
    <property type="entry name" value="BCAS3_WD40"/>
</dbReference>
<evidence type="ECO:0000313" key="4">
    <source>
        <dbReference type="Proteomes" id="UP000188354"/>
    </source>
</evidence>
<dbReference type="PANTHER" id="PTHR13268:SF7">
    <property type="entry name" value="AUTOPHAGY-RELATED PROTEIN 18F"/>
    <property type="match status" value="1"/>
</dbReference>
<dbReference type="GO" id="GO:0005737">
    <property type="term" value="C:cytoplasm"/>
    <property type="evidence" value="ECO:0007669"/>
    <property type="project" value="TreeGrafter"/>
</dbReference>
<feature type="domain" description="BCAS3 WD40" evidence="2">
    <location>
        <begin position="211"/>
        <end position="286"/>
    </location>
</feature>
<dbReference type="EMBL" id="CM007367">
    <property type="protein sequence ID" value="OIW08299.1"/>
    <property type="molecule type" value="Genomic_DNA"/>
</dbReference>
<name>A0A4P1RCK6_LUPAN</name>
<dbReference type="GO" id="GO:0042594">
    <property type="term" value="P:response to starvation"/>
    <property type="evidence" value="ECO:0007669"/>
    <property type="project" value="TreeGrafter"/>
</dbReference>
<evidence type="ECO:0000259" key="2">
    <source>
        <dbReference type="Pfam" id="PF21034"/>
    </source>
</evidence>
<feature type="domain" description="BCAS3 WD40" evidence="2">
    <location>
        <begin position="464"/>
        <end position="590"/>
    </location>
</feature>
<dbReference type="Gene3D" id="2.130.10.10">
    <property type="entry name" value="YVTN repeat-like/Quinoprotein amine dehydrogenase"/>
    <property type="match status" value="1"/>
</dbReference>
<dbReference type="InterPro" id="IPR001680">
    <property type="entry name" value="WD40_rpt"/>
</dbReference>
<keyword evidence="4" id="KW-1185">Reference proteome</keyword>
<dbReference type="Pfam" id="PF21034">
    <property type="entry name" value="BCAS3_WD40"/>
    <property type="match status" value="3"/>
</dbReference>
<evidence type="ECO:0000259" key="1">
    <source>
        <dbReference type="Pfam" id="PF12490"/>
    </source>
</evidence>
<proteinExistence type="predicted"/>
<accession>A0A4P1RCK6</accession>
<dbReference type="AlphaFoldDB" id="A0A4P1RCK6"/>
<gene>
    <name evidence="3" type="ORF">TanjilG_02975</name>
</gene>
<dbReference type="Gramene" id="OIW08299">
    <property type="protein sequence ID" value="OIW08299"/>
    <property type="gene ID" value="TanjilG_02975"/>
</dbReference>
<dbReference type="GO" id="GO:0006914">
    <property type="term" value="P:autophagy"/>
    <property type="evidence" value="ECO:0007669"/>
    <property type="project" value="InterPro"/>
</dbReference>
<dbReference type="SMART" id="SM00320">
    <property type="entry name" value="WD40"/>
    <property type="match status" value="2"/>
</dbReference>
<organism evidence="3 4">
    <name type="scientific">Lupinus angustifolius</name>
    <name type="common">Narrow-leaved blue lupine</name>
    <dbReference type="NCBI Taxonomy" id="3871"/>
    <lineage>
        <taxon>Eukaryota</taxon>
        <taxon>Viridiplantae</taxon>
        <taxon>Streptophyta</taxon>
        <taxon>Embryophyta</taxon>
        <taxon>Tracheophyta</taxon>
        <taxon>Spermatophyta</taxon>
        <taxon>Magnoliopsida</taxon>
        <taxon>eudicotyledons</taxon>
        <taxon>Gunneridae</taxon>
        <taxon>Pentapetalae</taxon>
        <taxon>rosids</taxon>
        <taxon>fabids</taxon>
        <taxon>Fabales</taxon>
        <taxon>Fabaceae</taxon>
        <taxon>Papilionoideae</taxon>
        <taxon>50 kb inversion clade</taxon>
        <taxon>genistoids sensu lato</taxon>
        <taxon>core genistoids</taxon>
        <taxon>Genisteae</taxon>
        <taxon>Lupinus</taxon>
    </lineage>
</organism>
<dbReference type="InterPro" id="IPR022175">
    <property type="entry name" value="BCAS3_dom"/>
</dbReference>
<feature type="domain" description="BCAS3" evidence="1">
    <location>
        <begin position="783"/>
        <end position="839"/>
    </location>
</feature>
<reference evidence="3 4" key="1">
    <citation type="journal article" date="2017" name="Plant Biotechnol. J.">
        <title>A comprehensive draft genome sequence for lupin (Lupinus angustifolius), an emerging health food: insights into plant-microbe interactions and legume evolution.</title>
        <authorList>
            <person name="Hane J.K."/>
            <person name="Ming Y."/>
            <person name="Kamphuis L.G."/>
            <person name="Nelson M.N."/>
            <person name="Garg G."/>
            <person name="Atkins C.A."/>
            <person name="Bayer P.E."/>
            <person name="Bravo A."/>
            <person name="Bringans S."/>
            <person name="Cannon S."/>
            <person name="Edwards D."/>
            <person name="Foley R."/>
            <person name="Gao L.L."/>
            <person name="Harrison M.J."/>
            <person name="Huang W."/>
            <person name="Hurgobin B."/>
            <person name="Li S."/>
            <person name="Liu C.W."/>
            <person name="McGrath A."/>
            <person name="Morahan G."/>
            <person name="Murray J."/>
            <person name="Weller J."/>
            <person name="Jian J."/>
            <person name="Singh K.B."/>
        </authorList>
    </citation>
    <scope>NUCLEOTIDE SEQUENCE [LARGE SCALE GENOMIC DNA]</scope>
    <source>
        <strain evidence="4">cv. Tanjil</strain>
        <tissue evidence="3">Whole plant</tissue>
    </source>
</reference>
<dbReference type="SUPFAM" id="SSF101908">
    <property type="entry name" value="Putative isomerase YbhE"/>
    <property type="match status" value="1"/>
</dbReference>
<dbReference type="Proteomes" id="UP000188354">
    <property type="component" value="Chromosome LG07"/>
</dbReference>